<name>A0A369MFP6_EGGLN</name>
<reference evidence="1 2" key="1">
    <citation type="journal article" date="2018" name="Elife">
        <title>Discovery and characterization of a prevalent human gut bacterial enzyme sufficient for the inactivation of a family of plant toxins.</title>
        <authorList>
            <person name="Koppel N."/>
            <person name="Bisanz J.E."/>
            <person name="Pandelia M.E."/>
            <person name="Turnbaugh P.J."/>
            <person name="Balskus E.P."/>
        </authorList>
    </citation>
    <scope>NUCLEOTIDE SEQUENCE [LARGE SCALE GENOMIC DNA]</scope>
    <source>
        <strain evidence="1 2">W1 BHI 6</strain>
    </source>
</reference>
<proteinExistence type="predicted"/>
<evidence type="ECO:0000313" key="1">
    <source>
        <dbReference type="EMBL" id="RDB69363.1"/>
    </source>
</evidence>
<dbReference type="EMBL" id="PPTU01000014">
    <property type="protein sequence ID" value="RDB69363.1"/>
    <property type="molecule type" value="Genomic_DNA"/>
</dbReference>
<dbReference type="Proteomes" id="UP000253970">
    <property type="component" value="Unassembled WGS sequence"/>
</dbReference>
<dbReference type="RefSeq" id="WP_114534166.1">
    <property type="nucleotide sequence ID" value="NZ_JADNER010000004.1"/>
</dbReference>
<sequence length="330" mass="38242">MRLVERAIYLPDFDIDQNGNVGCLARRDAEKNLLTYVLFYDQVRLQSSAFLKVGGMYDIGLRRPELFAAAGGDALVSMGIERSIECYESYAEGRFSVLTRESGERNPELRAYASNNAFERARFLDSLVGSDQIRRPKERVEDLFRSEVRRGVHGFDWGDYTEKAVKLIVSYSEGADFFQTFDLEERLRDNVPEGLVQKYAKALRGCYYRANALVFGGLEHTWHSQLENMRPYMTYVLGVTGNDLLRLGTWSICEIKCNSAFQYLVDVYFSLEEQAESEFLCSLCQADFPLKTLFRRADRHLVDLALSVKRVRKDFLSFYSEEVLRRRWIR</sequence>
<organism evidence="1 2">
    <name type="scientific">Eggerthella lenta</name>
    <name type="common">Eubacterium lentum</name>
    <dbReference type="NCBI Taxonomy" id="84112"/>
    <lineage>
        <taxon>Bacteria</taxon>
        <taxon>Bacillati</taxon>
        <taxon>Actinomycetota</taxon>
        <taxon>Coriobacteriia</taxon>
        <taxon>Eggerthellales</taxon>
        <taxon>Eggerthellaceae</taxon>
        <taxon>Eggerthella</taxon>
    </lineage>
</organism>
<comment type="caution">
    <text evidence="1">The sequence shown here is derived from an EMBL/GenBank/DDBJ whole genome shotgun (WGS) entry which is preliminary data.</text>
</comment>
<gene>
    <name evidence="1" type="ORF">C1875_09745</name>
</gene>
<dbReference type="AlphaFoldDB" id="A0A369MFP6"/>
<evidence type="ECO:0000313" key="2">
    <source>
        <dbReference type="Proteomes" id="UP000253970"/>
    </source>
</evidence>
<protein>
    <submittedName>
        <fullName evidence="1">Uncharacterized protein</fullName>
    </submittedName>
</protein>
<accession>A0A369MFP6</accession>